<evidence type="ECO:0000313" key="3">
    <source>
        <dbReference type="Proteomes" id="UP000242474"/>
    </source>
</evidence>
<evidence type="ECO:0000313" key="2">
    <source>
        <dbReference type="EMBL" id="PIA16399.1"/>
    </source>
</evidence>
<sequence>MHVCIHCAIRWLLKVMLVGAHLCAHCVESCPVQAGREGARKAQRRMCCKCKAEEGEGRRTWNCYCLFGV</sequence>
<feature type="signal peptide" evidence="1">
    <location>
        <begin position="1"/>
        <end position="20"/>
    </location>
</feature>
<feature type="chain" id="PRO_5013626513" description="4Fe-4S ferredoxin-type domain-containing protein" evidence="1">
    <location>
        <begin position="21"/>
        <end position="69"/>
    </location>
</feature>
<gene>
    <name evidence="2" type="ORF">COEREDRAFT_102344</name>
</gene>
<proteinExistence type="predicted"/>
<evidence type="ECO:0008006" key="4">
    <source>
        <dbReference type="Google" id="ProtNLM"/>
    </source>
</evidence>
<reference evidence="2 3" key="1">
    <citation type="journal article" date="2015" name="Genome Biol. Evol.">
        <title>Phylogenomic analyses indicate that early fungi evolved digesting cell walls of algal ancestors of land plants.</title>
        <authorList>
            <person name="Chang Y."/>
            <person name="Wang S."/>
            <person name="Sekimoto S."/>
            <person name="Aerts A.L."/>
            <person name="Choi C."/>
            <person name="Clum A."/>
            <person name="LaButti K.M."/>
            <person name="Lindquist E.A."/>
            <person name="Yee Ngan C."/>
            <person name="Ohm R.A."/>
            <person name="Salamov A.A."/>
            <person name="Grigoriev I.V."/>
            <person name="Spatafora J.W."/>
            <person name="Berbee M.L."/>
        </authorList>
    </citation>
    <scope>NUCLEOTIDE SEQUENCE [LARGE SCALE GENOMIC DNA]</scope>
    <source>
        <strain evidence="2 3">NRRL 1564</strain>
    </source>
</reference>
<keyword evidence="3" id="KW-1185">Reference proteome</keyword>
<evidence type="ECO:0000256" key="1">
    <source>
        <dbReference type="SAM" id="SignalP"/>
    </source>
</evidence>
<protein>
    <recommendedName>
        <fullName evidence="4">4Fe-4S ferredoxin-type domain-containing protein</fullName>
    </recommendedName>
</protein>
<dbReference type="AlphaFoldDB" id="A0A2G5BBL0"/>
<dbReference type="EMBL" id="KZ303500">
    <property type="protein sequence ID" value="PIA16399.1"/>
    <property type="molecule type" value="Genomic_DNA"/>
</dbReference>
<name>A0A2G5BBL0_COERN</name>
<accession>A0A2G5BBL0</accession>
<keyword evidence="1" id="KW-0732">Signal</keyword>
<organism evidence="2 3">
    <name type="scientific">Coemansia reversa (strain ATCC 12441 / NRRL 1564)</name>
    <dbReference type="NCBI Taxonomy" id="763665"/>
    <lineage>
        <taxon>Eukaryota</taxon>
        <taxon>Fungi</taxon>
        <taxon>Fungi incertae sedis</taxon>
        <taxon>Zoopagomycota</taxon>
        <taxon>Kickxellomycotina</taxon>
        <taxon>Kickxellomycetes</taxon>
        <taxon>Kickxellales</taxon>
        <taxon>Kickxellaceae</taxon>
        <taxon>Coemansia</taxon>
    </lineage>
</organism>
<dbReference type="Proteomes" id="UP000242474">
    <property type="component" value="Unassembled WGS sequence"/>
</dbReference>